<keyword evidence="2" id="KW-0812">Transmembrane</keyword>
<feature type="region of interest" description="Disordered" evidence="1">
    <location>
        <begin position="110"/>
        <end position="162"/>
    </location>
</feature>
<sequence length="162" mass="18051">MASCYARIVVGLLVLFLISNLQETSAARARGGSRFRSRSSGTTTRRTVYTYTSYSQGGLAYWKIILIVSGVLFAMALFFTCFRLWSAYSRRRERDLRSREAPRFENPIYRVHRPEGFEDETPPGGEDGVGDGLSDKNIAAAPPPPYDEAVKADEGAVDEKLD</sequence>
<feature type="transmembrane region" description="Helical" evidence="2">
    <location>
        <begin position="60"/>
        <end position="85"/>
    </location>
</feature>
<keyword evidence="2" id="KW-0472">Membrane</keyword>
<name>A0A913ZV06_PATMI</name>
<dbReference type="Proteomes" id="UP000887568">
    <property type="component" value="Unplaced"/>
</dbReference>
<evidence type="ECO:0000256" key="3">
    <source>
        <dbReference type="SAM" id="SignalP"/>
    </source>
</evidence>
<evidence type="ECO:0000256" key="1">
    <source>
        <dbReference type="SAM" id="MobiDB-lite"/>
    </source>
</evidence>
<feature type="compositionally biased region" description="Basic and acidic residues" evidence="1">
    <location>
        <begin position="148"/>
        <end position="162"/>
    </location>
</feature>
<keyword evidence="3" id="KW-0732">Signal</keyword>
<dbReference type="GeneID" id="119727317"/>
<evidence type="ECO:0000313" key="5">
    <source>
        <dbReference type="Proteomes" id="UP000887568"/>
    </source>
</evidence>
<evidence type="ECO:0000256" key="2">
    <source>
        <dbReference type="SAM" id="Phobius"/>
    </source>
</evidence>
<dbReference type="RefSeq" id="XP_038055100.1">
    <property type="nucleotide sequence ID" value="XM_038199172.1"/>
</dbReference>
<dbReference type="OMA" id="QFHNADS"/>
<feature type="signal peptide" evidence="3">
    <location>
        <begin position="1"/>
        <end position="26"/>
    </location>
</feature>
<protein>
    <submittedName>
        <fullName evidence="4">Uncharacterized protein</fullName>
    </submittedName>
</protein>
<proteinExistence type="predicted"/>
<dbReference type="EnsemblMetazoa" id="XM_038199172.1">
    <property type="protein sequence ID" value="XP_038055100.1"/>
    <property type="gene ID" value="LOC119727317"/>
</dbReference>
<accession>A0A913ZV06</accession>
<evidence type="ECO:0000313" key="4">
    <source>
        <dbReference type="EnsemblMetazoa" id="XP_038055100.1"/>
    </source>
</evidence>
<keyword evidence="2" id="KW-1133">Transmembrane helix</keyword>
<reference evidence="4" key="1">
    <citation type="submission" date="2022-11" db="UniProtKB">
        <authorList>
            <consortium name="EnsemblMetazoa"/>
        </authorList>
    </citation>
    <scope>IDENTIFICATION</scope>
</reference>
<keyword evidence="5" id="KW-1185">Reference proteome</keyword>
<dbReference type="AlphaFoldDB" id="A0A913ZV06"/>
<feature type="chain" id="PRO_5036827188" evidence="3">
    <location>
        <begin position="27"/>
        <end position="162"/>
    </location>
</feature>
<organism evidence="4 5">
    <name type="scientific">Patiria miniata</name>
    <name type="common">Bat star</name>
    <name type="synonym">Asterina miniata</name>
    <dbReference type="NCBI Taxonomy" id="46514"/>
    <lineage>
        <taxon>Eukaryota</taxon>
        <taxon>Metazoa</taxon>
        <taxon>Echinodermata</taxon>
        <taxon>Eleutherozoa</taxon>
        <taxon>Asterozoa</taxon>
        <taxon>Asteroidea</taxon>
        <taxon>Valvatacea</taxon>
        <taxon>Valvatida</taxon>
        <taxon>Asterinidae</taxon>
        <taxon>Patiria</taxon>
    </lineage>
</organism>